<name>A0ABV2KIP9_9HYPH</name>
<gene>
    <name evidence="6" type="ORF">ABID44_001252</name>
</gene>
<dbReference type="PROSITE" id="PS50977">
    <property type="entry name" value="HTH_TETR_2"/>
    <property type="match status" value="1"/>
</dbReference>
<dbReference type="Pfam" id="PF00440">
    <property type="entry name" value="TetR_N"/>
    <property type="match status" value="1"/>
</dbReference>
<evidence type="ECO:0000256" key="2">
    <source>
        <dbReference type="ARBA" id="ARBA00023125"/>
    </source>
</evidence>
<dbReference type="PANTHER" id="PTHR30055">
    <property type="entry name" value="HTH-TYPE TRANSCRIPTIONAL REGULATOR RUTR"/>
    <property type="match status" value="1"/>
</dbReference>
<dbReference type="Pfam" id="PF21351">
    <property type="entry name" value="TetR_C_41"/>
    <property type="match status" value="1"/>
</dbReference>
<evidence type="ECO:0000313" key="7">
    <source>
        <dbReference type="Proteomes" id="UP001549143"/>
    </source>
</evidence>
<feature type="domain" description="HTH tetR-type" evidence="5">
    <location>
        <begin position="15"/>
        <end position="75"/>
    </location>
</feature>
<proteinExistence type="predicted"/>
<sequence>MQQDSARRSNRERTEATRAALMAAARALFIEKSYAETATPEIVAAAGVTRGALYHHFADKQALFSAVVEQEAAEVAAEIEHATPESESARQALLDGGEAFLSAMATPGRSRLLLLDGPAMLGRAAMDAIDARHSARTLREGLEAAMREGGMKAAPLDAMTALLSAAFDRAALSIESGAAQVDFMETLGALIDGLFPPSKQRVGRQSTGQP</sequence>
<keyword evidence="1" id="KW-0805">Transcription regulation</keyword>
<dbReference type="InterPro" id="IPR009057">
    <property type="entry name" value="Homeodomain-like_sf"/>
</dbReference>
<evidence type="ECO:0000256" key="4">
    <source>
        <dbReference type="PROSITE-ProRule" id="PRU00335"/>
    </source>
</evidence>
<dbReference type="InterPro" id="IPR049484">
    <property type="entry name" value="Rv0078-like_C"/>
</dbReference>
<keyword evidence="2 4" id="KW-0238">DNA-binding</keyword>
<dbReference type="PANTHER" id="PTHR30055:SF234">
    <property type="entry name" value="HTH-TYPE TRANSCRIPTIONAL REGULATOR BETI"/>
    <property type="match status" value="1"/>
</dbReference>
<dbReference type="Proteomes" id="UP001549143">
    <property type="component" value="Unassembled WGS sequence"/>
</dbReference>
<evidence type="ECO:0000313" key="6">
    <source>
        <dbReference type="EMBL" id="MET3660937.1"/>
    </source>
</evidence>
<dbReference type="SUPFAM" id="SSF46689">
    <property type="entry name" value="Homeodomain-like"/>
    <property type="match status" value="1"/>
</dbReference>
<keyword evidence="3" id="KW-0804">Transcription</keyword>
<dbReference type="RefSeq" id="WP_354150826.1">
    <property type="nucleotide sequence ID" value="NZ_JBEPMN010000003.1"/>
</dbReference>
<evidence type="ECO:0000259" key="5">
    <source>
        <dbReference type="PROSITE" id="PS50977"/>
    </source>
</evidence>
<comment type="caution">
    <text evidence="6">The sequence shown here is derived from an EMBL/GenBank/DDBJ whole genome shotgun (WGS) entry which is preliminary data.</text>
</comment>
<organism evidence="6 7">
    <name type="scientific">Aquamicrobium ahrensii</name>
    <dbReference type="NCBI Taxonomy" id="469551"/>
    <lineage>
        <taxon>Bacteria</taxon>
        <taxon>Pseudomonadati</taxon>
        <taxon>Pseudomonadota</taxon>
        <taxon>Alphaproteobacteria</taxon>
        <taxon>Hyphomicrobiales</taxon>
        <taxon>Phyllobacteriaceae</taxon>
        <taxon>Aquamicrobium</taxon>
    </lineage>
</organism>
<feature type="DNA-binding region" description="H-T-H motif" evidence="4">
    <location>
        <begin position="38"/>
        <end position="57"/>
    </location>
</feature>
<reference evidence="6 7" key="1">
    <citation type="submission" date="2024-06" db="EMBL/GenBank/DDBJ databases">
        <title>Genomic Encyclopedia of Type Strains, Phase IV (KMG-IV): sequencing the most valuable type-strain genomes for metagenomic binning, comparative biology and taxonomic classification.</title>
        <authorList>
            <person name="Goeker M."/>
        </authorList>
    </citation>
    <scope>NUCLEOTIDE SEQUENCE [LARGE SCALE GENOMIC DNA]</scope>
    <source>
        <strain evidence="6 7">DSM 19730</strain>
    </source>
</reference>
<dbReference type="Gene3D" id="1.10.357.10">
    <property type="entry name" value="Tetracycline Repressor, domain 2"/>
    <property type="match status" value="1"/>
</dbReference>
<evidence type="ECO:0000256" key="3">
    <source>
        <dbReference type="ARBA" id="ARBA00023163"/>
    </source>
</evidence>
<dbReference type="InterPro" id="IPR001647">
    <property type="entry name" value="HTH_TetR"/>
</dbReference>
<dbReference type="PRINTS" id="PR00455">
    <property type="entry name" value="HTHTETR"/>
</dbReference>
<protein>
    <submittedName>
        <fullName evidence="6">AcrR family transcriptional regulator</fullName>
    </submittedName>
</protein>
<dbReference type="InterPro" id="IPR050109">
    <property type="entry name" value="HTH-type_TetR-like_transc_reg"/>
</dbReference>
<keyword evidence="7" id="KW-1185">Reference proteome</keyword>
<accession>A0ABV2KIP9</accession>
<dbReference type="EMBL" id="JBEPMN010000003">
    <property type="protein sequence ID" value="MET3660937.1"/>
    <property type="molecule type" value="Genomic_DNA"/>
</dbReference>
<evidence type="ECO:0000256" key="1">
    <source>
        <dbReference type="ARBA" id="ARBA00023015"/>
    </source>
</evidence>